<evidence type="ECO:0000256" key="2">
    <source>
        <dbReference type="ARBA" id="ARBA00022679"/>
    </source>
</evidence>
<dbReference type="GO" id="GO:0008171">
    <property type="term" value="F:O-methyltransferase activity"/>
    <property type="evidence" value="ECO:0007669"/>
    <property type="project" value="InterPro"/>
</dbReference>
<dbReference type="Gene3D" id="3.40.50.150">
    <property type="entry name" value="Vaccinia Virus protein VP39"/>
    <property type="match status" value="1"/>
</dbReference>
<dbReference type="InterPro" id="IPR016461">
    <property type="entry name" value="COMT-like"/>
</dbReference>
<keyword evidence="8" id="KW-1185">Reference proteome</keyword>
<reference evidence="7 8" key="1">
    <citation type="submission" date="2019-07" db="EMBL/GenBank/DDBJ databases">
        <title>Whole genome shotgun sequence of Microvirga aerophila NBRC 106136.</title>
        <authorList>
            <person name="Hosoyama A."/>
            <person name="Uohara A."/>
            <person name="Ohji S."/>
            <person name="Ichikawa N."/>
        </authorList>
    </citation>
    <scope>NUCLEOTIDE SEQUENCE [LARGE SCALE GENOMIC DNA]</scope>
    <source>
        <strain evidence="7 8">NBRC 106136</strain>
    </source>
</reference>
<dbReference type="SUPFAM" id="SSF46785">
    <property type="entry name" value="Winged helix' DNA-binding domain"/>
    <property type="match status" value="1"/>
</dbReference>
<accession>A0A512C4A3</accession>
<dbReference type="PANTHER" id="PTHR43712:SF2">
    <property type="entry name" value="O-METHYLTRANSFERASE CICE"/>
    <property type="match status" value="1"/>
</dbReference>
<dbReference type="EMBL" id="BJYU01000302">
    <property type="protein sequence ID" value="GEO19040.1"/>
    <property type="molecule type" value="Genomic_DNA"/>
</dbReference>
<feature type="active site" description="Proton acceptor" evidence="4">
    <location>
        <position position="250"/>
    </location>
</feature>
<proteinExistence type="predicted"/>
<comment type="caution">
    <text evidence="7">The sequence shown here is derived from an EMBL/GenBank/DDBJ whole genome shotgun (WGS) entry which is preliminary data.</text>
</comment>
<dbReference type="Gene3D" id="1.10.287.1350">
    <property type="match status" value="1"/>
</dbReference>
<evidence type="ECO:0000256" key="1">
    <source>
        <dbReference type="ARBA" id="ARBA00022603"/>
    </source>
</evidence>
<dbReference type="PROSITE" id="PS51683">
    <property type="entry name" value="SAM_OMT_II"/>
    <property type="match status" value="1"/>
</dbReference>
<dbReference type="Gene3D" id="1.10.10.10">
    <property type="entry name" value="Winged helix-like DNA-binding domain superfamily/Winged helix DNA-binding domain"/>
    <property type="match status" value="1"/>
</dbReference>
<sequence length="343" mass="37718">MSHQDTGDEGLADVALLVRAFQLSKMLQVAAALDLADWVADGPQPVARLASDCGADPSMLLRLCRALAAFGIFKVTSDGQVSQTTRSAWLRKDAKPTLYYAAQFWTTPGNWQAWANLEHTIRTGRSSFQETFGIGQFEYNVTHPDEASLFDLFMQHSPDDRHAAVVEAYDFSDAGLVVDLGGGNGALLATILRACPDVKGLLFDQEAVVASAPEILRRLGLSERCRIEAGNFFEAVPKGGDIYTLSQILHDWNDERCLSILSNCREAMGPDARLLVIERVLDEEPGLTNPMSYLADMQMMVIHEGAKERTEAQFATLFAQSGFGAPRVLPTRSPFYIVETRRA</sequence>
<evidence type="ECO:0000259" key="6">
    <source>
        <dbReference type="Pfam" id="PF08100"/>
    </source>
</evidence>
<organism evidence="7 8">
    <name type="scientific">Microvirga aerophila</name>
    <dbReference type="NCBI Taxonomy" id="670291"/>
    <lineage>
        <taxon>Bacteria</taxon>
        <taxon>Pseudomonadati</taxon>
        <taxon>Pseudomonadota</taxon>
        <taxon>Alphaproteobacteria</taxon>
        <taxon>Hyphomicrobiales</taxon>
        <taxon>Methylobacteriaceae</taxon>
        <taxon>Microvirga</taxon>
    </lineage>
</organism>
<evidence type="ECO:0000313" key="8">
    <source>
        <dbReference type="Proteomes" id="UP000321085"/>
    </source>
</evidence>
<dbReference type="InterPro" id="IPR036388">
    <property type="entry name" value="WH-like_DNA-bd_sf"/>
</dbReference>
<dbReference type="AlphaFoldDB" id="A0A512C4A3"/>
<dbReference type="InterPro" id="IPR001077">
    <property type="entry name" value="COMT_C"/>
</dbReference>
<dbReference type="InterPro" id="IPR029063">
    <property type="entry name" value="SAM-dependent_MTases_sf"/>
</dbReference>
<dbReference type="InterPro" id="IPR036390">
    <property type="entry name" value="WH_DNA-bd_sf"/>
</dbReference>
<feature type="domain" description="O-methyltransferase dimerisation" evidence="6">
    <location>
        <begin position="18"/>
        <end position="90"/>
    </location>
</feature>
<dbReference type="PIRSF" id="PIRSF005739">
    <property type="entry name" value="O-mtase"/>
    <property type="match status" value="1"/>
</dbReference>
<keyword evidence="2 7" id="KW-0808">Transferase</keyword>
<name>A0A512C4A3_9HYPH</name>
<evidence type="ECO:0000256" key="3">
    <source>
        <dbReference type="ARBA" id="ARBA00022691"/>
    </source>
</evidence>
<dbReference type="CDD" id="cd02440">
    <property type="entry name" value="AdoMet_MTases"/>
    <property type="match status" value="1"/>
</dbReference>
<dbReference type="Pfam" id="PF00891">
    <property type="entry name" value="Methyltransf_2"/>
    <property type="match status" value="1"/>
</dbReference>
<feature type="domain" description="O-methyltransferase C-terminal" evidence="5">
    <location>
        <begin position="114"/>
        <end position="323"/>
    </location>
</feature>
<dbReference type="SUPFAM" id="SSF53335">
    <property type="entry name" value="S-adenosyl-L-methionine-dependent methyltransferases"/>
    <property type="match status" value="1"/>
</dbReference>
<evidence type="ECO:0000259" key="5">
    <source>
        <dbReference type="Pfam" id="PF00891"/>
    </source>
</evidence>
<dbReference type="GO" id="GO:0032259">
    <property type="term" value="P:methylation"/>
    <property type="evidence" value="ECO:0007669"/>
    <property type="project" value="UniProtKB-KW"/>
</dbReference>
<dbReference type="OrthoDB" id="9766840at2"/>
<dbReference type="Proteomes" id="UP000321085">
    <property type="component" value="Unassembled WGS sequence"/>
</dbReference>
<dbReference type="Pfam" id="PF08100">
    <property type="entry name" value="Dimerisation"/>
    <property type="match status" value="1"/>
</dbReference>
<evidence type="ECO:0000313" key="7">
    <source>
        <dbReference type="EMBL" id="GEO19040.1"/>
    </source>
</evidence>
<dbReference type="RefSeq" id="WP_114189445.1">
    <property type="nucleotide sequence ID" value="NZ_BJYU01000302.1"/>
</dbReference>
<dbReference type="PANTHER" id="PTHR43712">
    <property type="entry name" value="PUTATIVE (AFU_ORTHOLOGUE AFUA_4G14580)-RELATED"/>
    <property type="match status" value="1"/>
</dbReference>
<keyword evidence="1 7" id="KW-0489">Methyltransferase</keyword>
<evidence type="ECO:0000256" key="4">
    <source>
        <dbReference type="PIRSR" id="PIRSR005739-1"/>
    </source>
</evidence>
<protein>
    <submittedName>
        <fullName evidence="7">Methyltransferase</fullName>
    </submittedName>
</protein>
<gene>
    <name evidence="7" type="ORF">MAE02_67360</name>
</gene>
<dbReference type="InterPro" id="IPR012967">
    <property type="entry name" value="COMT_dimerisation"/>
</dbReference>
<keyword evidence="3" id="KW-0949">S-adenosyl-L-methionine</keyword>
<dbReference type="GO" id="GO:0046983">
    <property type="term" value="F:protein dimerization activity"/>
    <property type="evidence" value="ECO:0007669"/>
    <property type="project" value="InterPro"/>
</dbReference>